<evidence type="ECO:0000256" key="1">
    <source>
        <dbReference type="ARBA" id="ARBA00006484"/>
    </source>
</evidence>
<evidence type="ECO:0000313" key="4">
    <source>
        <dbReference type="Proteomes" id="UP000177583"/>
    </source>
</evidence>
<dbReference type="AlphaFoldDB" id="A0A1F6H2W9"/>
<gene>
    <name evidence="3" type="ORF">A2557_07055</name>
</gene>
<dbReference type="PRINTS" id="PR00081">
    <property type="entry name" value="GDHRDH"/>
</dbReference>
<evidence type="ECO:0000256" key="2">
    <source>
        <dbReference type="ARBA" id="ARBA00023002"/>
    </source>
</evidence>
<organism evidence="3 4">
    <name type="scientific">Candidatus Lambdaproteobacteria bacterium RIFOXYD2_FULL_56_26</name>
    <dbReference type="NCBI Taxonomy" id="1817773"/>
    <lineage>
        <taxon>Bacteria</taxon>
        <taxon>Pseudomonadati</taxon>
        <taxon>Pseudomonadota</taxon>
        <taxon>Candidatus Lambdaproteobacteria</taxon>
    </lineage>
</organism>
<keyword evidence="2" id="KW-0560">Oxidoreductase</keyword>
<dbReference type="Proteomes" id="UP000177583">
    <property type="component" value="Unassembled WGS sequence"/>
</dbReference>
<dbReference type="SUPFAM" id="SSF51735">
    <property type="entry name" value="NAD(P)-binding Rossmann-fold domains"/>
    <property type="match status" value="1"/>
</dbReference>
<dbReference type="EMBL" id="MFNF01000001">
    <property type="protein sequence ID" value="OGH04738.1"/>
    <property type="molecule type" value="Genomic_DNA"/>
</dbReference>
<dbReference type="PANTHER" id="PTHR42760:SF115">
    <property type="entry name" value="3-OXOACYL-[ACYL-CARRIER-PROTEIN] REDUCTASE FABG"/>
    <property type="match status" value="1"/>
</dbReference>
<sequence>MAPRFSAHSQISLRPGRFLGLQLPCFGVFSQFNLNRLSQMDHRDPKKLLQNRTLLVTAAATRTGGAIARHCLELGARVFLNYLTNQEGALKLVEEFGPQRAIALQGDVTDLESVQRIYREIAQAGFGLDGLINVVGDYHEAPVMETSLEDYHKVLRNNLDSVFLMCKGAFPLLKESPAPRVVNFAYAKGDRVTSAKAWAYHIAKMGVISLSRTLAKEWGPDKISVNVISPGTLFNSIVMESPAPEAYIPQGRFGEYADLWPVLEMVLAQGSEYLTGSNLVLSGGYNV</sequence>
<dbReference type="Gene3D" id="3.40.50.720">
    <property type="entry name" value="NAD(P)-binding Rossmann-like Domain"/>
    <property type="match status" value="1"/>
</dbReference>
<evidence type="ECO:0000313" key="3">
    <source>
        <dbReference type="EMBL" id="OGH04738.1"/>
    </source>
</evidence>
<evidence type="ECO:0008006" key="5">
    <source>
        <dbReference type="Google" id="ProtNLM"/>
    </source>
</evidence>
<dbReference type="GO" id="GO:0016616">
    <property type="term" value="F:oxidoreductase activity, acting on the CH-OH group of donors, NAD or NADP as acceptor"/>
    <property type="evidence" value="ECO:0007669"/>
    <property type="project" value="TreeGrafter"/>
</dbReference>
<comment type="caution">
    <text evidence="3">The sequence shown here is derived from an EMBL/GenBank/DDBJ whole genome shotgun (WGS) entry which is preliminary data.</text>
</comment>
<name>A0A1F6H2W9_9PROT</name>
<protein>
    <recommendedName>
        <fullName evidence="5">SDR family oxidoreductase</fullName>
    </recommendedName>
</protein>
<proteinExistence type="inferred from homology"/>
<dbReference type="CDD" id="cd05233">
    <property type="entry name" value="SDR_c"/>
    <property type="match status" value="1"/>
</dbReference>
<reference evidence="3 4" key="1">
    <citation type="journal article" date="2016" name="Nat. Commun.">
        <title>Thousands of microbial genomes shed light on interconnected biogeochemical processes in an aquifer system.</title>
        <authorList>
            <person name="Anantharaman K."/>
            <person name="Brown C.T."/>
            <person name="Hug L.A."/>
            <person name="Sharon I."/>
            <person name="Castelle C.J."/>
            <person name="Probst A.J."/>
            <person name="Thomas B.C."/>
            <person name="Singh A."/>
            <person name="Wilkins M.J."/>
            <person name="Karaoz U."/>
            <person name="Brodie E.L."/>
            <person name="Williams K.H."/>
            <person name="Hubbard S.S."/>
            <person name="Banfield J.F."/>
        </authorList>
    </citation>
    <scope>NUCLEOTIDE SEQUENCE [LARGE SCALE GENOMIC DNA]</scope>
</reference>
<dbReference type="Pfam" id="PF13561">
    <property type="entry name" value="adh_short_C2"/>
    <property type="match status" value="1"/>
</dbReference>
<dbReference type="InterPro" id="IPR036291">
    <property type="entry name" value="NAD(P)-bd_dom_sf"/>
</dbReference>
<dbReference type="PANTHER" id="PTHR42760">
    <property type="entry name" value="SHORT-CHAIN DEHYDROGENASES/REDUCTASES FAMILY MEMBER"/>
    <property type="match status" value="1"/>
</dbReference>
<comment type="similarity">
    <text evidence="1">Belongs to the short-chain dehydrogenases/reductases (SDR) family.</text>
</comment>
<dbReference type="InterPro" id="IPR002347">
    <property type="entry name" value="SDR_fam"/>
</dbReference>
<accession>A0A1F6H2W9</accession>